<reference evidence="19 20" key="1">
    <citation type="submission" date="2015-09" db="EMBL/GenBank/DDBJ databases">
        <title>Sorangium comparison.</title>
        <authorList>
            <person name="Zaburannyi N."/>
            <person name="Bunk B."/>
            <person name="Overmann J."/>
            <person name="Mueller R."/>
        </authorList>
    </citation>
    <scope>NUCLEOTIDE SEQUENCE [LARGE SCALE GENOMIC DNA]</scope>
    <source>
        <strain evidence="19 20">So ce26</strain>
    </source>
</reference>
<dbReference type="Pfam" id="PF14622">
    <property type="entry name" value="Ribonucleas_3_3"/>
    <property type="match status" value="1"/>
</dbReference>
<comment type="similarity">
    <text evidence="3">Belongs to the ribonuclease III family.</text>
</comment>
<keyword evidence="7 15" id="KW-0507">mRNA processing</keyword>
<keyword evidence="14 15" id="KW-0694">RNA-binding</keyword>
<dbReference type="GO" id="GO:0006397">
    <property type="term" value="P:mRNA processing"/>
    <property type="evidence" value="ECO:0007669"/>
    <property type="project" value="UniProtKB-UniRule"/>
</dbReference>
<feature type="active site" evidence="15">
    <location>
        <position position="128"/>
    </location>
</feature>
<feature type="binding site" evidence="15">
    <location>
        <position position="128"/>
    </location>
    <ligand>
        <name>Mg(2+)</name>
        <dbReference type="ChEBI" id="CHEBI:18420"/>
    </ligand>
</feature>
<dbReference type="PANTHER" id="PTHR11207:SF0">
    <property type="entry name" value="RIBONUCLEASE 3"/>
    <property type="match status" value="1"/>
</dbReference>
<dbReference type="CDD" id="cd00593">
    <property type="entry name" value="RIBOc"/>
    <property type="match status" value="1"/>
</dbReference>
<organism evidence="19 20">
    <name type="scientific">Sorangium cellulosum</name>
    <name type="common">Polyangium cellulosum</name>
    <dbReference type="NCBI Taxonomy" id="56"/>
    <lineage>
        <taxon>Bacteria</taxon>
        <taxon>Pseudomonadati</taxon>
        <taxon>Myxococcota</taxon>
        <taxon>Polyangia</taxon>
        <taxon>Polyangiales</taxon>
        <taxon>Polyangiaceae</taxon>
        <taxon>Sorangium</taxon>
    </lineage>
</organism>
<evidence type="ECO:0000256" key="9">
    <source>
        <dbReference type="ARBA" id="ARBA00022722"/>
    </source>
</evidence>
<gene>
    <name evidence="15 19" type="primary">rnc</name>
    <name evidence="19" type="ORF">SOCE26_022110</name>
</gene>
<dbReference type="GO" id="GO:0004525">
    <property type="term" value="F:ribonuclease III activity"/>
    <property type="evidence" value="ECO:0007669"/>
    <property type="project" value="UniProtKB-UniRule"/>
</dbReference>
<evidence type="ECO:0000259" key="18">
    <source>
        <dbReference type="PROSITE" id="PS50142"/>
    </source>
</evidence>
<dbReference type="Gene3D" id="1.10.1520.10">
    <property type="entry name" value="Ribonuclease III domain"/>
    <property type="match status" value="1"/>
</dbReference>
<dbReference type="EMBL" id="CP012673">
    <property type="protein sequence ID" value="AUX40810.1"/>
    <property type="molecule type" value="Genomic_DNA"/>
</dbReference>
<keyword evidence="11 15" id="KW-0255">Endonuclease</keyword>
<dbReference type="FunFam" id="3.30.160.20:FF:000003">
    <property type="entry name" value="Ribonuclease 3"/>
    <property type="match status" value="1"/>
</dbReference>
<protein>
    <recommendedName>
        <fullName evidence="15">Ribonuclease 3</fullName>
        <ecNumber evidence="15">3.1.26.3</ecNumber>
    </recommendedName>
    <alternativeName>
        <fullName evidence="15">Ribonuclease III</fullName>
        <shortName evidence="15">RNase III</shortName>
    </alternativeName>
</protein>
<keyword evidence="10 15" id="KW-0479">Metal-binding</keyword>
<dbReference type="PROSITE" id="PS50137">
    <property type="entry name" value="DS_RBD"/>
    <property type="match status" value="1"/>
</dbReference>
<dbReference type="NCBIfam" id="TIGR02191">
    <property type="entry name" value="RNaseIII"/>
    <property type="match status" value="1"/>
</dbReference>
<dbReference type="SMART" id="SM00535">
    <property type="entry name" value="RIBOc"/>
    <property type="match status" value="1"/>
</dbReference>
<comment type="cofactor">
    <cofactor evidence="15">
        <name>Mg(2+)</name>
        <dbReference type="ChEBI" id="CHEBI:18420"/>
    </cofactor>
</comment>
<dbReference type="GO" id="GO:0005737">
    <property type="term" value="C:cytoplasm"/>
    <property type="evidence" value="ECO:0007669"/>
    <property type="project" value="UniProtKB-SubCell"/>
</dbReference>
<dbReference type="SUPFAM" id="SSF69065">
    <property type="entry name" value="RNase III domain-like"/>
    <property type="match status" value="1"/>
</dbReference>
<evidence type="ECO:0000256" key="1">
    <source>
        <dbReference type="ARBA" id="ARBA00000109"/>
    </source>
</evidence>
<dbReference type="PROSITE" id="PS50142">
    <property type="entry name" value="RNASE_3_2"/>
    <property type="match status" value="1"/>
</dbReference>
<evidence type="ECO:0000259" key="17">
    <source>
        <dbReference type="PROSITE" id="PS50137"/>
    </source>
</evidence>
<evidence type="ECO:0000256" key="15">
    <source>
        <dbReference type="HAMAP-Rule" id="MF_00104"/>
    </source>
</evidence>
<evidence type="ECO:0000313" key="20">
    <source>
        <dbReference type="Proteomes" id="UP000238348"/>
    </source>
</evidence>
<dbReference type="CDD" id="cd10845">
    <property type="entry name" value="DSRM_RNAse_III_family"/>
    <property type="match status" value="1"/>
</dbReference>
<dbReference type="GO" id="GO:0008033">
    <property type="term" value="P:tRNA processing"/>
    <property type="evidence" value="ECO:0007669"/>
    <property type="project" value="UniProtKB-KW"/>
</dbReference>
<keyword evidence="12 15" id="KW-0378">Hydrolase</keyword>
<comment type="function">
    <text evidence="15">Digests double-stranded RNA. Involved in the processing of primary rRNA transcript to yield the immediate precursors to the large and small rRNAs (23S and 16S). Processes some mRNAs, and tRNAs when they are encoded in the rRNA operon. Processes pre-crRNA and tracrRNA of type II CRISPR loci if present in the organism.</text>
</comment>
<dbReference type="GO" id="GO:0010468">
    <property type="term" value="P:regulation of gene expression"/>
    <property type="evidence" value="ECO:0007669"/>
    <property type="project" value="TreeGrafter"/>
</dbReference>
<keyword evidence="6 15" id="KW-0698">rRNA processing</keyword>
<feature type="domain" description="RNase III" evidence="18">
    <location>
        <begin position="9"/>
        <end position="139"/>
    </location>
</feature>
<dbReference type="SUPFAM" id="SSF54768">
    <property type="entry name" value="dsRNA-binding domain-like"/>
    <property type="match status" value="1"/>
</dbReference>
<dbReference type="GO" id="GO:0003725">
    <property type="term" value="F:double-stranded RNA binding"/>
    <property type="evidence" value="ECO:0007669"/>
    <property type="project" value="TreeGrafter"/>
</dbReference>
<keyword evidence="8 15" id="KW-0819">tRNA processing</keyword>
<feature type="region of interest" description="Disordered" evidence="16">
    <location>
        <begin position="236"/>
        <end position="281"/>
    </location>
</feature>
<evidence type="ECO:0000256" key="11">
    <source>
        <dbReference type="ARBA" id="ARBA00022759"/>
    </source>
</evidence>
<feature type="domain" description="DRBM" evidence="17">
    <location>
        <begin position="167"/>
        <end position="231"/>
    </location>
</feature>
<dbReference type="GO" id="GO:0046872">
    <property type="term" value="F:metal ion binding"/>
    <property type="evidence" value="ECO:0007669"/>
    <property type="project" value="UniProtKB-KW"/>
</dbReference>
<evidence type="ECO:0000256" key="8">
    <source>
        <dbReference type="ARBA" id="ARBA00022694"/>
    </source>
</evidence>
<evidence type="ECO:0000256" key="12">
    <source>
        <dbReference type="ARBA" id="ARBA00022801"/>
    </source>
</evidence>
<dbReference type="PROSITE" id="PS00517">
    <property type="entry name" value="RNASE_3_1"/>
    <property type="match status" value="1"/>
</dbReference>
<dbReference type="GO" id="GO:0006364">
    <property type="term" value="P:rRNA processing"/>
    <property type="evidence" value="ECO:0007669"/>
    <property type="project" value="UniProtKB-UniRule"/>
</dbReference>
<evidence type="ECO:0000256" key="7">
    <source>
        <dbReference type="ARBA" id="ARBA00022664"/>
    </source>
</evidence>
<dbReference type="Proteomes" id="UP000238348">
    <property type="component" value="Chromosome"/>
</dbReference>
<dbReference type="InterPro" id="IPR036389">
    <property type="entry name" value="RNase_III_sf"/>
</dbReference>
<dbReference type="InterPro" id="IPR011907">
    <property type="entry name" value="RNase_III"/>
</dbReference>
<feature type="active site" evidence="15">
    <location>
        <position position="56"/>
    </location>
</feature>
<evidence type="ECO:0000256" key="13">
    <source>
        <dbReference type="ARBA" id="ARBA00022842"/>
    </source>
</evidence>
<proteinExistence type="inferred from homology"/>
<dbReference type="EC" id="3.1.26.3" evidence="15"/>
<evidence type="ECO:0000256" key="3">
    <source>
        <dbReference type="ARBA" id="ARBA00010183"/>
    </source>
</evidence>
<comment type="catalytic activity">
    <reaction evidence="1 15">
        <text>Endonucleolytic cleavage to 5'-phosphomonoester.</text>
        <dbReference type="EC" id="3.1.26.3"/>
    </reaction>
</comment>
<keyword evidence="9 15" id="KW-0540">Nuclease</keyword>
<dbReference type="SMART" id="SM00358">
    <property type="entry name" value="DSRM"/>
    <property type="match status" value="1"/>
</dbReference>
<evidence type="ECO:0000256" key="4">
    <source>
        <dbReference type="ARBA" id="ARBA00011738"/>
    </source>
</evidence>
<comment type="subcellular location">
    <subcellularLocation>
        <location evidence="2 15">Cytoplasm</location>
    </subcellularLocation>
</comment>
<dbReference type="GO" id="GO:0042802">
    <property type="term" value="F:identical protein binding"/>
    <property type="evidence" value="ECO:0007669"/>
    <property type="project" value="UniProtKB-ARBA"/>
</dbReference>
<dbReference type="GO" id="GO:0019843">
    <property type="term" value="F:rRNA binding"/>
    <property type="evidence" value="ECO:0007669"/>
    <property type="project" value="UniProtKB-KW"/>
</dbReference>
<comment type="subunit">
    <text evidence="4 15">Homodimer.</text>
</comment>
<keyword evidence="5 15" id="KW-0963">Cytoplasm</keyword>
<dbReference type="InterPro" id="IPR000999">
    <property type="entry name" value="RNase_III_dom"/>
</dbReference>
<dbReference type="AlphaFoldDB" id="A0A2L0ENF2"/>
<evidence type="ECO:0000313" key="19">
    <source>
        <dbReference type="EMBL" id="AUX40810.1"/>
    </source>
</evidence>
<accession>A0A2L0ENF2</accession>
<keyword evidence="15" id="KW-0699">rRNA-binding</keyword>
<dbReference type="PANTHER" id="PTHR11207">
    <property type="entry name" value="RIBONUCLEASE III"/>
    <property type="match status" value="1"/>
</dbReference>
<dbReference type="Gene3D" id="3.30.160.20">
    <property type="match status" value="1"/>
</dbReference>
<evidence type="ECO:0000256" key="16">
    <source>
        <dbReference type="SAM" id="MobiDB-lite"/>
    </source>
</evidence>
<dbReference type="InterPro" id="IPR014720">
    <property type="entry name" value="dsRBD_dom"/>
</dbReference>
<evidence type="ECO:0000256" key="5">
    <source>
        <dbReference type="ARBA" id="ARBA00022490"/>
    </source>
</evidence>
<keyword evidence="13 15" id="KW-0460">Magnesium</keyword>
<dbReference type="FunFam" id="1.10.1520.10:FF:000001">
    <property type="entry name" value="Ribonuclease 3"/>
    <property type="match status" value="1"/>
</dbReference>
<feature type="binding site" evidence="15">
    <location>
        <position position="52"/>
    </location>
    <ligand>
        <name>Mg(2+)</name>
        <dbReference type="ChEBI" id="CHEBI:18420"/>
    </ligand>
</feature>
<sequence>MGKVLGMLPSELVRRLDLGLEGDLPHLEEALTHPSFSNEQRGGRRVDNQRLEFLGDAVLGLCVTELLMERFPGAREGELSMMRSALVNTDALAAWARGVELGAALRVGRGAEVAGERDQTNVLADATEALVAALYLDRGFESARALSRKIVASPLEQLASGSLLGRDAKSELQERVQARGAASPRYRLIGTEGPDHDRAFLVAVEVDGNVIGTGRGRSKKLAEQAAARAALLGCAASPEPAAASEERGRAEPLEGALESTGASPAGGAPPERSVNDRGPNR</sequence>
<dbReference type="Pfam" id="PF00035">
    <property type="entry name" value="dsrm"/>
    <property type="match status" value="1"/>
</dbReference>
<evidence type="ECO:0000256" key="14">
    <source>
        <dbReference type="ARBA" id="ARBA00022884"/>
    </source>
</evidence>
<evidence type="ECO:0000256" key="6">
    <source>
        <dbReference type="ARBA" id="ARBA00022552"/>
    </source>
</evidence>
<name>A0A2L0ENF2_SORCE</name>
<dbReference type="HAMAP" id="MF_00104">
    <property type="entry name" value="RNase_III"/>
    <property type="match status" value="1"/>
</dbReference>
<feature type="binding site" evidence="15">
    <location>
        <position position="125"/>
    </location>
    <ligand>
        <name>Mg(2+)</name>
        <dbReference type="ChEBI" id="CHEBI:18420"/>
    </ligand>
</feature>
<evidence type="ECO:0000256" key="10">
    <source>
        <dbReference type="ARBA" id="ARBA00022723"/>
    </source>
</evidence>
<evidence type="ECO:0000256" key="2">
    <source>
        <dbReference type="ARBA" id="ARBA00004496"/>
    </source>
</evidence>